<name>A0A9P4WJA2_9PLEO</name>
<sequence>MTTTAQYLKKALVSLVDYAFDPAAQKSKRYEYEDVTPDFGHGEDAPELYDENLTRRVEEVLCAKDHPLLVEGDYSGLQFLENSSQILDIVHGVDCPGSCQEKHTKWLDDDVADGFVKYCITWAWKPRYLGKGTEIPRDLHEHLRRALLMQGLFDQQAQVYQMVVAPRRRFQITDPSNSIAGTHSLFLISSLLAGDFVLDPTAEQYGIPRRHRFLPCSIYRQLYIIDLEKFCGAAVWSINFTSYEQWLQRSGDWTFRSTMRAVLDAQTAAWLQDCELRAVMDDEDRWKIKEKQLRGLVVARLEGVQPGPDF</sequence>
<accession>A0A9P4WJA2</accession>
<proteinExistence type="predicted"/>
<dbReference type="OrthoDB" id="3759633at2759"/>
<gene>
    <name evidence="1" type="ORF">E8E12_003973</name>
</gene>
<dbReference type="EMBL" id="SWKV01000076">
    <property type="protein sequence ID" value="KAF3033755.1"/>
    <property type="molecule type" value="Genomic_DNA"/>
</dbReference>
<dbReference type="Proteomes" id="UP000758155">
    <property type="component" value="Unassembled WGS sequence"/>
</dbReference>
<protein>
    <submittedName>
        <fullName evidence="1">Uncharacterized protein</fullName>
    </submittedName>
</protein>
<evidence type="ECO:0000313" key="2">
    <source>
        <dbReference type="Proteomes" id="UP000758155"/>
    </source>
</evidence>
<comment type="caution">
    <text evidence="1">The sequence shown here is derived from an EMBL/GenBank/DDBJ whole genome shotgun (WGS) entry which is preliminary data.</text>
</comment>
<dbReference type="AlphaFoldDB" id="A0A9P4WJA2"/>
<keyword evidence="2" id="KW-1185">Reference proteome</keyword>
<evidence type="ECO:0000313" key="1">
    <source>
        <dbReference type="EMBL" id="KAF3033755.1"/>
    </source>
</evidence>
<reference evidence="1" key="1">
    <citation type="submission" date="2019-04" db="EMBL/GenBank/DDBJ databases">
        <title>Sequencing of skin fungus with MAO and IRED activity.</title>
        <authorList>
            <person name="Marsaioli A.J."/>
            <person name="Bonatto J.M.C."/>
            <person name="Reis Junior O."/>
        </authorList>
    </citation>
    <scope>NUCLEOTIDE SEQUENCE</scope>
    <source>
        <strain evidence="1">28M1</strain>
    </source>
</reference>
<organism evidence="1 2">
    <name type="scientific">Didymella heteroderae</name>
    <dbReference type="NCBI Taxonomy" id="1769908"/>
    <lineage>
        <taxon>Eukaryota</taxon>
        <taxon>Fungi</taxon>
        <taxon>Dikarya</taxon>
        <taxon>Ascomycota</taxon>
        <taxon>Pezizomycotina</taxon>
        <taxon>Dothideomycetes</taxon>
        <taxon>Pleosporomycetidae</taxon>
        <taxon>Pleosporales</taxon>
        <taxon>Pleosporineae</taxon>
        <taxon>Didymellaceae</taxon>
        <taxon>Didymella</taxon>
    </lineage>
</organism>